<accession>A0A173ZE26</accession>
<keyword evidence="2" id="KW-0645">Protease</keyword>
<dbReference type="GO" id="GO:0006508">
    <property type="term" value="P:proteolysis"/>
    <property type="evidence" value="ECO:0007669"/>
    <property type="project" value="UniProtKB-KW"/>
</dbReference>
<dbReference type="EMBL" id="CYYU01000007">
    <property type="protein sequence ID" value="CUN73756.1"/>
    <property type="molecule type" value="Genomic_DNA"/>
</dbReference>
<protein>
    <recommendedName>
        <fullName evidence="6">Ribosomal processing cysteine protease Prp</fullName>
    </recommendedName>
</protein>
<dbReference type="PANTHER" id="PTHR39178">
    <property type="entry name" value="HYPOTHETICAL RIBOSOME-ASSOCIATED PROTEIN"/>
    <property type="match status" value="1"/>
</dbReference>
<dbReference type="Gene3D" id="3.30.70.1490">
    <property type="entry name" value="Cysteine protease Prp"/>
    <property type="match status" value="1"/>
</dbReference>
<dbReference type="CDD" id="cd16332">
    <property type="entry name" value="Prp-like"/>
    <property type="match status" value="1"/>
</dbReference>
<keyword evidence="3" id="KW-0378">Hydrolase</keyword>
<dbReference type="OrthoDB" id="48998at2"/>
<keyword evidence="1" id="KW-0690">Ribosome biogenesis</keyword>
<sequence length="103" mass="11021">MIKVKIFCQPDGRITGFDVSGHSGTAAAGEDIVCAGVSSLTDTAFLGITEYLHREVSYDAASGKLRMELKDSPDEQTESILQTMLLGLSAIAEAYPKAVRILK</sequence>
<keyword evidence="7" id="KW-0689">Ribosomal protein</keyword>
<dbReference type="Proteomes" id="UP000095546">
    <property type="component" value="Unassembled WGS sequence"/>
</dbReference>
<dbReference type="GO" id="GO:0005840">
    <property type="term" value="C:ribosome"/>
    <property type="evidence" value="ECO:0007669"/>
    <property type="project" value="UniProtKB-KW"/>
</dbReference>
<reference evidence="7 8" key="1">
    <citation type="submission" date="2015-09" db="EMBL/GenBank/DDBJ databases">
        <authorList>
            <consortium name="Pathogen Informatics"/>
        </authorList>
    </citation>
    <scope>NUCLEOTIDE SEQUENCE [LARGE SCALE GENOMIC DNA]</scope>
    <source>
        <strain evidence="7 8">2789STDY5608828</strain>
    </source>
</reference>
<dbReference type="InterPro" id="IPR036764">
    <property type="entry name" value="Peptidase_Prp_sf"/>
</dbReference>
<evidence type="ECO:0000256" key="6">
    <source>
        <dbReference type="ARBA" id="ARBA00044538"/>
    </source>
</evidence>
<keyword evidence="7" id="KW-0687">Ribonucleoprotein</keyword>
<evidence type="ECO:0000313" key="8">
    <source>
        <dbReference type="Proteomes" id="UP000095546"/>
    </source>
</evidence>
<dbReference type="GO" id="GO:0042254">
    <property type="term" value="P:ribosome biogenesis"/>
    <property type="evidence" value="ECO:0007669"/>
    <property type="project" value="UniProtKB-KW"/>
</dbReference>
<dbReference type="GO" id="GO:0008234">
    <property type="term" value="F:cysteine-type peptidase activity"/>
    <property type="evidence" value="ECO:0007669"/>
    <property type="project" value="UniProtKB-KW"/>
</dbReference>
<dbReference type="PANTHER" id="PTHR39178:SF1">
    <property type="entry name" value="RIBOSOMAL-PROCESSING CYSTEINE PROTEASE PRP"/>
    <property type="match status" value="1"/>
</dbReference>
<organism evidence="7 8">
    <name type="scientific">Mitsuokella jalaludinii</name>
    <dbReference type="NCBI Taxonomy" id="187979"/>
    <lineage>
        <taxon>Bacteria</taxon>
        <taxon>Bacillati</taxon>
        <taxon>Bacillota</taxon>
        <taxon>Negativicutes</taxon>
        <taxon>Selenomonadales</taxon>
        <taxon>Selenomonadaceae</taxon>
        <taxon>Mitsuokella</taxon>
    </lineage>
</organism>
<name>A0A173ZE26_9FIRM</name>
<proteinExistence type="inferred from homology"/>
<evidence type="ECO:0000256" key="1">
    <source>
        <dbReference type="ARBA" id="ARBA00022517"/>
    </source>
</evidence>
<keyword evidence="4" id="KW-0788">Thiol protease</keyword>
<evidence type="ECO:0000313" key="7">
    <source>
        <dbReference type="EMBL" id="CUN73756.1"/>
    </source>
</evidence>
<dbReference type="STRING" id="187979.ERS852385_01230"/>
<dbReference type="RefSeq" id="WP_036375916.1">
    <property type="nucleotide sequence ID" value="NZ_CABIWZ010000007.1"/>
</dbReference>
<dbReference type="GeneID" id="83710676"/>
<evidence type="ECO:0000256" key="3">
    <source>
        <dbReference type="ARBA" id="ARBA00022801"/>
    </source>
</evidence>
<gene>
    <name evidence="7" type="ORF">ERS852385_01230</name>
</gene>
<dbReference type="Pfam" id="PF04327">
    <property type="entry name" value="Peptidase_Prp"/>
    <property type="match status" value="1"/>
</dbReference>
<dbReference type="InterPro" id="IPR007422">
    <property type="entry name" value="Peptidase_Prp"/>
</dbReference>
<evidence type="ECO:0000256" key="5">
    <source>
        <dbReference type="ARBA" id="ARBA00044503"/>
    </source>
</evidence>
<dbReference type="AlphaFoldDB" id="A0A173ZE26"/>
<dbReference type="eggNOG" id="COG2868">
    <property type="taxonomic scope" value="Bacteria"/>
</dbReference>
<comment type="similarity">
    <text evidence="5">Belongs to the Prp family.</text>
</comment>
<dbReference type="SUPFAM" id="SSF118010">
    <property type="entry name" value="TM1457-like"/>
    <property type="match status" value="1"/>
</dbReference>
<evidence type="ECO:0000256" key="4">
    <source>
        <dbReference type="ARBA" id="ARBA00022807"/>
    </source>
</evidence>
<evidence type="ECO:0000256" key="2">
    <source>
        <dbReference type="ARBA" id="ARBA00022670"/>
    </source>
</evidence>
<keyword evidence="8" id="KW-1185">Reference proteome</keyword>